<evidence type="ECO:0000313" key="5">
    <source>
        <dbReference type="Proteomes" id="UP000198727"/>
    </source>
</evidence>
<sequence length="327" mass="33618">MRVLLTSVPLPGHFFPLVPLAWVFRALGHDVLVAVPATFVPAACRSGLPVVPCGPAMDFVELAAATAGSGDAGTRRYAHGRVFGRIAAAALPGVTGMVGSWRPDLVVSERAEFAGPIAAAVSGVPRVELHWGAARLGEYRAAAAEVLAGALAARGLARLPEPDRVLNPWPPSLRRPYAAAHRNLRHVSYNGDARMPGWSVGRAAPARICLTLGTVVPRLPGTDGAAVVSIVDQLAGLGVEVVVAVDEAVAAGWRPLPAAVRHVGATAAGPDPAGVCRPGAPRRPGLHADGVRGGVPPARAAALRRPVRQRRRGGVRGEPASACSPPS</sequence>
<evidence type="ECO:0000313" key="4">
    <source>
        <dbReference type="EMBL" id="SFP44405.1"/>
    </source>
</evidence>
<feature type="compositionally biased region" description="Low complexity" evidence="2">
    <location>
        <begin position="294"/>
        <end position="304"/>
    </location>
</feature>
<evidence type="ECO:0000259" key="3">
    <source>
        <dbReference type="Pfam" id="PF21036"/>
    </source>
</evidence>
<dbReference type="Pfam" id="PF21036">
    <property type="entry name" value="EryCIII-like_N"/>
    <property type="match status" value="1"/>
</dbReference>
<dbReference type="SUPFAM" id="SSF53756">
    <property type="entry name" value="UDP-Glycosyltransferase/glycogen phosphorylase"/>
    <property type="match status" value="1"/>
</dbReference>
<proteinExistence type="predicted"/>
<evidence type="ECO:0000256" key="1">
    <source>
        <dbReference type="ARBA" id="ARBA00022679"/>
    </source>
</evidence>
<dbReference type="InterPro" id="IPR048284">
    <property type="entry name" value="EryCIII-like_N"/>
</dbReference>
<name>A0A1I5QDR0_9PSEU</name>
<dbReference type="OrthoDB" id="5488434at2"/>
<feature type="domain" description="Erythromycin biosynthesis protein CIII-like N-terminal" evidence="3">
    <location>
        <begin position="22"/>
        <end position="213"/>
    </location>
</feature>
<accession>A0A1I5QDR0</accession>
<dbReference type="STRING" id="587909.SAMN05421810_102598"/>
<reference evidence="5" key="1">
    <citation type="submission" date="2016-10" db="EMBL/GenBank/DDBJ databases">
        <authorList>
            <person name="Varghese N."/>
            <person name="Submissions S."/>
        </authorList>
    </citation>
    <scope>NUCLEOTIDE SEQUENCE [LARGE SCALE GENOMIC DNA]</scope>
    <source>
        <strain evidence="5">CGMCC 4.5579</strain>
    </source>
</reference>
<dbReference type="Proteomes" id="UP000198727">
    <property type="component" value="Unassembled WGS sequence"/>
</dbReference>
<organism evidence="4 5">
    <name type="scientific">Amycolatopsis arida</name>
    <dbReference type="NCBI Taxonomy" id="587909"/>
    <lineage>
        <taxon>Bacteria</taxon>
        <taxon>Bacillati</taxon>
        <taxon>Actinomycetota</taxon>
        <taxon>Actinomycetes</taxon>
        <taxon>Pseudonocardiales</taxon>
        <taxon>Pseudonocardiaceae</taxon>
        <taxon>Amycolatopsis</taxon>
    </lineage>
</organism>
<feature type="region of interest" description="Disordered" evidence="2">
    <location>
        <begin position="267"/>
        <end position="327"/>
    </location>
</feature>
<dbReference type="AlphaFoldDB" id="A0A1I5QDR0"/>
<dbReference type="Gene3D" id="3.40.50.2000">
    <property type="entry name" value="Glycogen Phosphorylase B"/>
    <property type="match status" value="2"/>
</dbReference>
<gene>
    <name evidence="4" type="ORF">SAMN05421810_102598</name>
</gene>
<keyword evidence="5" id="KW-1185">Reference proteome</keyword>
<protein>
    <submittedName>
        <fullName evidence="4">Glycosyltransferase</fullName>
    </submittedName>
</protein>
<keyword evidence="1 4" id="KW-0808">Transferase</keyword>
<feature type="compositionally biased region" description="Basic residues" evidence="2">
    <location>
        <begin position="305"/>
        <end position="314"/>
    </location>
</feature>
<dbReference type="EMBL" id="FOWW01000002">
    <property type="protein sequence ID" value="SFP44405.1"/>
    <property type="molecule type" value="Genomic_DNA"/>
</dbReference>
<dbReference type="GO" id="GO:0016740">
    <property type="term" value="F:transferase activity"/>
    <property type="evidence" value="ECO:0007669"/>
    <property type="project" value="UniProtKB-KW"/>
</dbReference>
<evidence type="ECO:0000256" key="2">
    <source>
        <dbReference type="SAM" id="MobiDB-lite"/>
    </source>
</evidence>